<evidence type="ECO:0000313" key="11">
    <source>
        <dbReference type="EMBL" id="KHM51833.1"/>
    </source>
</evidence>
<dbReference type="Gene3D" id="3.40.50.300">
    <property type="entry name" value="P-loop containing nucleotide triphosphate hydrolases"/>
    <property type="match status" value="1"/>
</dbReference>
<dbReference type="EMBL" id="JSCE01000171">
    <property type="protein sequence ID" value="KHM51833.1"/>
    <property type="molecule type" value="Genomic_DNA"/>
</dbReference>
<dbReference type="SUPFAM" id="SSF52540">
    <property type="entry name" value="P-loop containing nucleoside triphosphate hydrolases"/>
    <property type="match status" value="1"/>
</dbReference>
<dbReference type="SMART" id="SM00382">
    <property type="entry name" value="AAA"/>
    <property type="match status" value="1"/>
</dbReference>
<dbReference type="PROSITE" id="PS00211">
    <property type="entry name" value="ABC_TRANSPORTER_1"/>
    <property type="match status" value="1"/>
</dbReference>
<proteinExistence type="predicted"/>
<keyword evidence="8" id="KW-0406">Ion transport</keyword>
<keyword evidence="2" id="KW-0813">Transport</keyword>
<evidence type="ECO:0000256" key="4">
    <source>
        <dbReference type="ARBA" id="ARBA00022496"/>
    </source>
</evidence>
<dbReference type="PANTHER" id="PTHR42771:SF4">
    <property type="entry name" value="IRON(3+)-HYDROXAMATE IMPORT ATP-BINDING PROTEIN FHUC"/>
    <property type="match status" value="1"/>
</dbReference>
<dbReference type="eggNOG" id="COG1120">
    <property type="taxonomic scope" value="Bacteria"/>
</dbReference>
<dbReference type="STRING" id="82374.NZ47_08360"/>
<dbReference type="Pfam" id="PF00005">
    <property type="entry name" value="ABC_tran"/>
    <property type="match status" value="1"/>
</dbReference>
<keyword evidence="12" id="KW-1185">Reference proteome</keyword>
<evidence type="ECO:0000256" key="8">
    <source>
        <dbReference type="ARBA" id="ARBA00023065"/>
    </source>
</evidence>
<dbReference type="RefSeq" id="WP_039209139.1">
    <property type="nucleotide sequence ID" value="NZ_JSCE01000171.1"/>
</dbReference>
<evidence type="ECO:0000259" key="10">
    <source>
        <dbReference type="PROSITE" id="PS50893"/>
    </source>
</evidence>
<protein>
    <submittedName>
        <fullName evidence="11">Iron ABC transporter ATP-binding protein</fullName>
    </submittedName>
</protein>
<keyword evidence="4" id="KW-0410">Iron transport</keyword>
<dbReference type="InterPro" id="IPR003439">
    <property type="entry name" value="ABC_transporter-like_ATP-bd"/>
</dbReference>
<dbReference type="GO" id="GO:0016887">
    <property type="term" value="F:ATP hydrolysis activity"/>
    <property type="evidence" value="ECO:0007669"/>
    <property type="project" value="InterPro"/>
</dbReference>
<dbReference type="InterPro" id="IPR003593">
    <property type="entry name" value="AAA+_ATPase"/>
</dbReference>
<evidence type="ECO:0000256" key="2">
    <source>
        <dbReference type="ARBA" id="ARBA00022448"/>
    </source>
</evidence>
<organism evidence="11 12">
    <name type="scientific">Anaerovibrio lipolyticus</name>
    <dbReference type="NCBI Taxonomy" id="82374"/>
    <lineage>
        <taxon>Bacteria</taxon>
        <taxon>Bacillati</taxon>
        <taxon>Bacillota</taxon>
        <taxon>Negativicutes</taxon>
        <taxon>Selenomonadales</taxon>
        <taxon>Selenomonadaceae</taxon>
        <taxon>Anaerovibrio</taxon>
    </lineage>
</organism>
<comment type="caution">
    <text evidence="11">The sequence shown here is derived from an EMBL/GenBank/DDBJ whole genome shotgun (WGS) entry which is preliminary data.</text>
</comment>
<keyword evidence="9" id="KW-0472">Membrane</keyword>
<evidence type="ECO:0000256" key="7">
    <source>
        <dbReference type="ARBA" id="ARBA00023004"/>
    </source>
</evidence>
<evidence type="ECO:0000256" key="9">
    <source>
        <dbReference type="ARBA" id="ARBA00023136"/>
    </source>
</evidence>
<keyword evidence="3" id="KW-1003">Cell membrane</keyword>
<accession>A0A0B2JYN6</accession>
<dbReference type="Proteomes" id="UP000030993">
    <property type="component" value="Unassembled WGS sequence"/>
</dbReference>
<dbReference type="InterPro" id="IPR027417">
    <property type="entry name" value="P-loop_NTPase"/>
</dbReference>
<dbReference type="GO" id="GO:0005886">
    <property type="term" value="C:plasma membrane"/>
    <property type="evidence" value="ECO:0007669"/>
    <property type="project" value="UniProtKB-SubCell"/>
</dbReference>
<keyword evidence="6 11" id="KW-0067">ATP-binding</keyword>
<dbReference type="PROSITE" id="PS50893">
    <property type="entry name" value="ABC_TRANSPORTER_2"/>
    <property type="match status" value="1"/>
</dbReference>
<dbReference type="CDD" id="cd03214">
    <property type="entry name" value="ABC_Iron-Siderophores_B12_Hemin"/>
    <property type="match status" value="1"/>
</dbReference>
<keyword evidence="5" id="KW-0547">Nucleotide-binding</keyword>
<dbReference type="InterPro" id="IPR051535">
    <property type="entry name" value="Siderophore_ABC-ATPase"/>
</dbReference>
<keyword evidence="7" id="KW-0408">Iron</keyword>
<feature type="domain" description="ABC transporter" evidence="10">
    <location>
        <begin position="3"/>
        <end position="240"/>
    </location>
</feature>
<gene>
    <name evidence="11" type="ORF">NZ47_08360</name>
</gene>
<evidence type="ECO:0000313" key="12">
    <source>
        <dbReference type="Proteomes" id="UP000030993"/>
    </source>
</evidence>
<evidence type="ECO:0000256" key="3">
    <source>
        <dbReference type="ARBA" id="ARBA00022475"/>
    </source>
</evidence>
<evidence type="ECO:0000256" key="5">
    <source>
        <dbReference type="ARBA" id="ARBA00022741"/>
    </source>
</evidence>
<dbReference type="GO" id="GO:0005524">
    <property type="term" value="F:ATP binding"/>
    <property type="evidence" value="ECO:0007669"/>
    <property type="project" value="UniProtKB-KW"/>
</dbReference>
<dbReference type="AlphaFoldDB" id="A0A0B2JYN6"/>
<comment type="subcellular location">
    <subcellularLocation>
        <location evidence="1">Cell membrane</location>
        <topology evidence="1">Peripheral membrane protein</topology>
    </subcellularLocation>
</comment>
<dbReference type="PANTHER" id="PTHR42771">
    <property type="entry name" value="IRON(3+)-HYDROXAMATE IMPORT ATP-BINDING PROTEIN FHUC"/>
    <property type="match status" value="1"/>
</dbReference>
<evidence type="ECO:0000256" key="1">
    <source>
        <dbReference type="ARBA" id="ARBA00004202"/>
    </source>
</evidence>
<evidence type="ECO:0000256" key="6">
    <source>
        <dbReference type="ARBA" id="ARBA00022840"/>
    </source>
</evidence>
<sequence length="260" mass="29013">MSIEAKDLSVTINDKVILEGINATIPNGKITSVIGPNGAGKSTLLKAVAGINSNYGGQVIIDGIDLKKIKRKELARKLAVLPQGMQAPPDVTVEQLVDYGRFPYRSWFKKSNQIEDEEAVEWAMSETNVSHLRHRQVMSLSGGERQRAWIAMALAQKPEILILDEPTTYLDIAHQLEVMEIVKRLNENWGITVVMVLHELNQAVKYSDYLVVVKDKGIYTAGAPDKVMNETFLKEVFGVRAEVFSNERGEQILTPVEVLR</sequence>
<dbReference type="FunFam" id="3.40.50.300:FF:000134">
    <property type="entry name" value="Iron-enterobactin ABC transporter ATP-binding protein"/>
    <property type="match status" value="1"/>
</dbReference>
<dbReference type="GO" id="GO:0006826">
    <property type="term" value="P:iron ion transport"/>
    <property type="evidence" value="ECO:0007669"/>
    <property type="project" value="UniProtKB-KW"/>
</dbReference>
<name>A0A0B2JYN6_9FIRM</name>
<dbReference type="InterPro" id="IPR017871">
    <property type="entry name" value="ABC_transporter-like_CS"/>
</dbReference>
<reference evidence="11 12" key="1">
    <citation type="journal article" date="2013" name="PLoS ONE">
        <title>Identification and characterization of three novel lipases belonging to families II and V from Anaerovibrio lipolyticus 5ST.</title>
        <authorList>
            <person name="Prive F."/>
            <person name="Kaderbhai N.N."/>
            <person name="Girdwood S."/>
            <person name="Worgan H.J."/>
            <person name="Pinloche E."/>
            <person name="Scollan N.D."/>
            <person name="Huws S.A."/>
            <person name="Newbold C.J."/>
        </authorList>
    </citation>
    <scope>NUCLEOTIDE SEQUENCE [LARGE SCALE GENOMIC DNA]</scope>
    <source>
        <strain evidence="11 12">5S</strain>
    </source>
</reference>